<sequence length="324" mass="34364">GADEEGKVVVPGEGTYTVDPQTGKVTFTPEPGFTGPGTGVTVKATYVVTNENGEEAEVTATATYTPTVTPITPTAEPRETSGPQGKAQKTDAKTMFTEGDEVAPIDNSTITLLDAEGNPTKTVTVENEGTYTLNDDGTITFQPEPSFVGKGQGVRVQAADKNGTKVSDTYTPTVTPVSTTFVDEEGNTLSPTEGGKQPSKEISDYALVSSTTDENGDTVHVYRKIVKNTTSFVDENGNPIVPNEEGNQPSKDLPEYELVSSTTDENGNTVHTYRKVSKSNTSFVDEEGNPLAPQEDGKQPSKTISGYEIVSSTTDENGNVVHTY</sequence>
<feature type="compositionally biased region" description="Low complexity" evidence="1">
    <location>
        <begin position="25"/>
        <end position="39"/>
    </location>
</feature>
<comment type="caution">
    <text evidence="3">The sequence shown here is derived from an EMBL/GenBank/DDBJ whole genome shotgun (WGS) entry which is preliminary data.</text>
</comment>
<evidence type="ECO:0000259" key="2">
    <source>
        <dbReference type="Pfam" id="PF19076"/>
    </source>
</evidence>
<proteinExistence type="predicted"/>
<feature type="non-terminal residue" evidence="3">
    <location>
        <position position="1"/>
    </location>
</feature>
<dbReference type="NCBIfam" id="TIGR04308">
    <property type="entry name" value="repeat_SSSPR51"/>
    <property type="match status" value="3"/>
</dbReference>
<reference evidence="3 4" key="1">
    <citation type="submission" date="2019-08" db="EMBL/GenBank/DDBJ databases">
        <authorList>
            <person name="Lei W."/>
        </authorList>
    </citation>
    <scope>NUCLEOTIDE SEQUENCE [LARGE SCALE GENOMIC DNA]</scope>
    <source>
        <strain evidence="3 4">CCUG 66496</strain>
    </source>
</reference>
<dbReference type="InterPro" id="IPR026395">
    <property type="entry name" value="CshA_fibril"/>
</dbReference>
<dbReference type="Proteomes" id="UP000317430">
    <property type="component" value="Unassembled WGS sequence"/>
</dbReference>
<feature type="region of interest" description="Disordered" evidence="1">
    <location>
        <begin position="20"/>
        <end position="39"/>
    </location>
</feature>
<feature type="region of interest" description="Disordered" evidence="1">
    <location>
        <begin position="65"/>
        <end position="91"/>
    </location>
</feature>
<feature type="domain" description="CshA" evidence="2">
    <location>
        <begin position="6"/>
        <end position="68"/>
    </location>
</feature>
<feature type="domain" description="CshA" evidence="2">
    <location>
        <begin position="70"/>
        <end position="174"/>
    </location>
</feature>
<dbReference type="AlphaFoldDB" id="A0A5C5SAF2"/>
<dbReference type="Pfam" id="PF18877">
    <property type="entry name" value="SSSPR-51"/>
    <property type="match status" value="3"/>
</dbReference>
<gene>
    <name evidence="3" type="ORF">FRX57_07560</name>
</gene>
<feature type="non-terminal residue" evidence="3">
    <location>
        <position position="324"/>
    </location>
</feature>
<name>A0A5C5SAF2_9STRE</name>
<organism evidence="3 4">
    <name type="scientific">Streptococcus cuniculipharyngis</name>
    <dbReference type="NCBI Taxonomy" id="1562651"/>
    <lineage>
        <taxon>Bacteria</taxon>
        <taxon>Bacillati</taxon>
        <taxon>Bacillota</taxon>
        <taxon>Bacilli</taxon>
        <taxon>Lactobacillales</taxon>
        <taxon>Streptococcaceae</taxon>
        <taxon>Streptococcus</taxon>
    </lineage>
</organism>
<feature type="compositionally biased region" description="Polar residues" evidence="1">
    <location>
        <begin position="300"/>
        <end position="324"/>
    </location>
</feature>
<evidence type="ECO:0000256" key="1">
    <source>
        <dbReference type="SAM" id="MobiDB-lite"/>
    </source>
</evidence>
<dbReference type="Pfam" id="PF19076">
    <property type="entry name" value="CshA_repeat"/>
    <property type="match status" value="2"/>
</dbReference>
<dbReference type="EMBL" id="VOHL01000013">
    <property type="protein sequence ID" value="TWS96041.1"/>
    <property type="molecule type" value="Genomic_DNA"/>
</dbReference>
<evidence type="ECO:0000313" key="3">
    <source>
        <dbReference type="EMBL" id="TWS96041.1"/>
    </source>
</evidence>
<accession>A0A5C5SAF2</accession>
<dbReference type="InterPro" id="IPR027579">
    <property type="entry name" value="SSSPR51_Rpt"/>
</dbReference>
<evidence type="ECO:0000313" key="4">
    <source>
        <dbReference type="Proteomes" id="UP000317430"/>
    </source>
</evidence>
<feature type="compositionally biased region" description="Low complexity" evidence="1">
    <location>
        <begin position="65"/>
        <end position="75"/>
    </location>
</feature>
<feature type="region of interest" description="Disordered" evidence="1">
    <location>
        <begin position="259"/>
        <end position="324"/>
    </location>
</feature>
<feature type="compositionally biased region" description="Polar residues" evidence="1">
    <location>
        <begin position="259"/>
        <end position="271"/>
    </location>
</feature>
<keyword evidence="4" id="KW-1185">Reference proteome</keyword>
<protein>
    <recommendedName>
        <fullName evidence="2">CshA domain-containing protein</fullName>
    </recommendedName>
</protein>
<dbReference type="NCBIfam" id="TIGR04225">
    <property type="entry name" value="CshA_fibril_rpt"/>
    <property type="match status" value="2"/>
</dbReference>